<feature type="domain" description="Carboxylesterase type B" evidence="4">
    <location>
        <begin position="22"/>
        <end position="514"/>
    </location>
</feature>
<feature type="chain" id="PRO_5044991028" description="Carboxylic ester hydrolase" evidence="3">
    <location>
        <begin position="18"/>
        <end position="547"/>
    </location>
</feature>
<feature type="signal peptide" evidence="3">
    <location>
        <begin position="1"/>
        <end position="17"/>
    </location>
</feature>
<protein>
    <recommendedName>
        <fullName evidence="3">Carboxylic ester hydrolase</fullName>
        <ecNumber evidence="3">3.1.1.-</ecNumber>
    </recommendedName>
</protein>
<dbReference type="SUPFAM" id="SSF53474">
    <property type="entry name" value="alpha/beta-Hydrolases"/>
    <property type="match status" value="1"/>
</dbReference>
<sequence length="547" mass="59530">MFVTPFITLLQISLAFAVPLASPTVSLDSATVTGTSSQGVSKFLGIPYAQPPTGNRRFRPPEPITPYTGSVDATAYGPACPQQQDKAPIPEGLPKEVVDSIINLVETISVPDDEDCLTINVIKPPNATPDSKLPVLVWIFGGAFESGSPARNDGTSIVQRSIDLNEPVIYVSMDYRSNGFGFMASQEVKDAGVGNLGLRDPEREALRWIQKYIGAFGGDPSKVTIWGESAGAISVALQMVANGGDTEGLFRAAFMQSGSTIPVGDITNGQKYYDQVVADTDCSTSSDTLDCLRQVPYEKLKNAIYNTPGVFSYQALHLTWTPRVDGAFLTDTPPRLVEQGKVANIPFVTGNCDDEGTLFSLFSLNVTTDAQTREYVKNILLPAGVPDSDLDDFMRVYPQDITQGSPYDTSIFNALTPQFKRLASIQGDAVFQAPRRHFLRNLSSKQNAWAFLSKRLKEVPVAGSAHGTDLLNVYGGGELTDFLIHLTTTLDPNGETETPTWPKYTPQSPELLTLMPEISLRPITITKDTYRQEAMDVCTRVLSEHPL</sequence>
<evidence type="ECO:0000256" key="1">
    <source>
        <dbReference type="ARBA" id="ARBA00005964"/>
    </source>
</evidence>
<dbReference type="PROSITE" id="PS00941">
    <property type="entry name" value="CARBOXYLESTERASE_B_2"/>
    <property type="match status" value="1"/>
</dbReference>
<evidence type="ECO:0000313" key="6">
    <source>
        <dbReference type="Proteomes" id="UP001465976"/>
    </source>
</evidence>
<organism evidence="5 6">
    <name type="scientific">Marasmius crinis-equi</name>
    <dbReference type="NCBI Taxonomy" id="585013"/>
    <lineage>
        <taxon>Eukaryota</taxon>
        <taxon>Fungi</taxon>
        <taxon>Dikarya</taxon>
        <taxon>Basidiomycota</taxon>
        <taxon>Agaricomycotina</taxon>
        <taxon>Agaricomycetes</taxon>
        <taxon>Agaricomycetidae</taxon>
        <taxon>Agaricales</taxon>
        <taxon>Marasmiineae</taxon>
        <taxon>Marasmiaceae</taxon>
        <taxon>Marasmius</taxon>
    </lineage>
</organism>
<dbReference type="InterPro" id="IPR002018">
    <property type="entry name" value="CarbesteraseB"/>
</dbReference>
<evidence type="ECO:0000259" key="4">
    <source>
        <dbReference type="Pfam" id="PF00135"/>
    </source>
</evidence>
<proteinExistence type="inferred from homology"/>
<dbReference type="InterPro" id="IPR019819">
    <property type="entry name" value="Carboxylesterase_B_CS"/>
</dbReference>
<dbReference type="Pfam" id="PF00135">
    <property type="entry name" value="COesterase"/>
    <property type="match status" value="1"/>
</dbReference>
<comment type="similarity">
    <text evidence="1 3">Belongs to the type-B carboxylesterase/lipase family.</text>
</comment>
<keyword evidence="6" id="KW-1185">Reference proteome</keyword>
<dbReference type="EC" id="3.1.1.-" evidence="3"/>
<keyword evidence="2 3" id="KW-0378">Hydrolase</keyword>
<reference evidence="5 6" key="1">
    <citation type="submission" date="2024-02" db="EMBL/GenBank/DDBJ databases">
        <title>A draft genome for the cacao thread blight pathogen Marasmius crinis-equi.</title>
        <authorList>
            <person name="Cohen S.P."/>
            <person name="Baruah I.K."/>
            <person name="Amoako-Attah I."/>
            <person name="Bukari Y."/>
            <person name="Meinhardt L.W."/>
            <person name="Bailey B.A."/>
        </authorList>
    </citation>
    <scope>NUCLEOTIDE SEQUENCE [LARGE SCALE GENOMIC DNA]</scope>
    <source>
        <strain evidence="5 6">GH-76</strain>
    </source>
</reference>
<dbReference type="InterPro" id="IPR019826">
    <property type="entry name" value="Carboxylesterase_B_AS"/>
</dbReference>
<accession>A0ABR3FSZ3</accession>
<evidence type="ECO:0000313" key="5">
    <source>
        <dbReference type="EMBL" id="KAL0578576.1"/>
    </source>
</evidence>
<dbReference type="PROSITE" id="PS00122">
    <property type="entry name" value="CARBOXYLESTERASE_B_1"/>
    <property type="match status" value="1"/>
</dbReference>
<dbReference type="InterPro" id="IPR029058">
    <property type="entry name" value="AB_hydrolase_fold"/>
</dbReference>
<dbReference type="EMBL" id="JBAHYK010000093">
    <property type="protein sequence ID" value="KAL0578576.1"/>
    <property type="molecule type" value="Genomic_DNA"/>
</dbReference>
<evidence type="ECO:0000256" key="2">
    <source>
        <dbReference type="ARBA" id="ARBA00022801"/>
    </source>
</evidence>
<gene>
    <name evidence="5" type="ORF">V5O48_003426</name>
</gene>
<keyword evidence="3" id="KW-0732">Signal</keyword>
<evidence type="ECO:0000256" key="3">
    <source>
        <dbReference type="RuleBase" id="RU361235"/>
    </source>
</evidence>
<dbReference type="Proteomes" id="UP001465976">
    <property type="component" value="Unassembled WGS sequence"/>
</dbReference>
<dbReference type="PANTHER" id="PTHR11559">
    <property type="entry name" value="CARBOXYLESTERASE"/>
    <property type="match status" value="1"/>
</dbReference>
<name>A0ABR3FSZ3_9AGAR</name>
<dbReference type="InterPro" id="IPR050309">
    <property type="entry name" value="Type-B_Carboxylest/Lipase"/>
</dbReference>
<comment type="caution">
    <text evidence="5">The sequence shown here is derived from an EMBL/GenBank/DDBJ whole genome shotgun (WGS) entry which is preliminary data.</text>
</comment>
<dbReference type="Gene3D" id="3.40.50.1820">
    <property type="entry name" value="alpha/beta hydrolase"/>
    <property type="match status" value="1"/>
</dbReference>